<dbReference type="RefSeq" id="WP_221005209.1">
    <property type="nucleotide sequence ID" value="NZ_CP081150.1"/>
</dbReference>
<protein>
    <submittedName>
        <fullName evidence="2">Uncharacterized protein</fullName>
    </submittedName>
</protein>
<dbReference type="EMBL" id="CP081150">
    <property type="protein sequence ID" value="QZA76807.1"/>
    <property type="molecule type" value="Genomic_DNA"/>
</dbReference>
<dbReference type="Gene3D" id="2.60.120.260">
    <property type="entry name" value="Galactose-binding domain-like"/>
    <property type="match status" value="1"/>
</dbReference>
<evidence type="ECO:0000313" key="3">
    <source>
        <dbReference type="Proteomes" id="UP000825679"/>
    </source>
</evidence>
<organism evidence="2 3">
    <name type="scientific">Deefgea tanakiae</name>
    <dbReference type="NCBI Taxonomy" id="2865840"/>
    <lineage>
        <taxon>Bacteria</taxon>
        <taxon>Pseudomonadati</taxon>
        <taxon>Pseudomonadota</taxon>
        <taxon>Betaproteobacteria</taxon>
        <taxon>Neisseriales</taxon>
        <taxon>Chitinibacteraceae</taxon>
        <taxon>Deefgea</taxon>
    </lineage>
</organism>
<keyword evidence="1" id="KW-0812">Transmembrane</keyword>
<accession>A0ABX8Z2L6</accession>
<proteinExistence type="predicted"/>
<gene>
    <name evidence="2" type="ORF">K4H28_10820</name>
</gene>
<dbReference type="SUPFAM" id="SSF49785">
    <property type="entry name" value="Galactose-binding domain-like"/>
    <property type="match status" value="1"/>
</dbReference>
<dbReference type="InterPro" id="IPR008979">
    <property type="entry name" value="Galactose-bd-like_sf"/>
</dbReference>
<dbReference type="PROSITE" id="PS51257">
    <property type="entry name" value="PROKAR_LIPOPROTEIN"/>
    <property type="match status" value="1"/>
</dbReference>
<feature type="transmembrane region" description="Helical" evidence="1">
    <location>
        <begin position="198"/>
        <end position="217"/>
    </location>
</feature>
<evidence type="ECO:0000256" key="1">
    <source>
        <dbReference type="SAM" id="Phobius"/>
    </source>
</evidence>
<keyword evidence="1" id="KW-0472">Membrane</keyword>
<keyword evidence="3" id="KW-1185">Reference proteome</keyword>
<keyword evidence="1" id="KW-1133">Transmembrane helix</keyword>
<evidence type="ECO:0000313" key="2">
    <source>
        <dbReference type="EMBL" id="QZA76807.1"/>
    </source>
</evidence>
<dbReference type="Proteomes" id="UP000825679">
    <property type="component" value="Chromosome"/>
</dbReference>
<name>A0ABX8Z2L6_9NEIS</name>
<sequence>MYQKILGPLLWGFVACAWAQEPKLLINESFDAAPALPKDWNFQTWQPNISSADIHVDAGNNSLHLKSSQANHAYLSKAIPVLANHHYLLEAKVKARGANPNALAAVIGIEGNADASETVLSDEQWQMRQVYLDTGDATSVTVLLGLGHFANNNQGEAWFDDVSMTMVDIIPTGSKVLKLSPSVPVAAPPISAPSASPWLKLALGLLLLIVLSVALAWRLKRADADAINPQA</sequence>
<reference evidence="2 3" key="1">
    <citation type="submission" date="2021-08" db="EMBL/GenBank/DDBJ databases">
        <title>complete genome sequencing of Deefgea sp. D25.</title>
        <authorList>
            <person name="Bae J.-W."/>
            <person name="Gim D.-H."/>
        </authorList>
    </citation>
    <scope>NUCLEOTIDE SEQUENCE [LARGE SCALE GENOMIC DNA]</scope>
    <source>
        <strain evidence="2 3">D25</strain>
    </source>
</reference>